<proteinExistence type="predicted"/>
<dbReference type="Proteomes" id="UP000307657">
    <property type="component" value="Unassembled WGS sequence"/>
</dbReference>
<organism evidence="3 4">
    <name type="scientific">Pontimicrobium aquaticum</name>
    <dbReference type="NCBI Taxonomy" id="2565367"/>
    <lineage>
        <taxon>Bacteria</taxon>
        <taxon>Pseudomonadati</taxon>
        <taxon>Bacteroidota</taxon>
        <taxon>Flavobacteriia</taxon>
        <taxon>Flavobacteriales</taxon>
        <taxon>Flavobacteriaceae</taxon>
        <taxon>Pontimicrobium</taxon>
    </lineage>
</organism>
<accession>A0A4U0EZC4</accession>
<sequence length="225" mass="25638">MNSMNNVLIIDDHPLIVNAYKDGLLHLSKLEEALKFNIESACDCDEAISLILKSQATNGYDLIFLDIQLPPSKDKKILSGEDLGVKIRKLTPNTRIIVSTTYTNNYRLYNIFKTVDPDGFLVKTDLTNDMLMDAIKTVIKYPPYYCKTISKLIRKEMSSKLILDKVDRDILYQLSIGTRTKDLPKFIPLSKPGIEGRKRHLRKIFNVENKNDGELIKAARNSGFL</sequence>
<dbReference type="SUPFAM" id="SSF52172">
    <property type="entry name" value="CheY-like"/>
    <property type="match status" value="1"/>
</dbReference>
<evidence type="ECO:0000313" key="3">
    <source>
        <dbReference type="EMBL" id="TJY37406.1"/>
    </source>
</evidence>
<keyword evidence="1" id="KW-0597">Phosphoprotein</keyword>
<dbReference type="GO" id="GO:0000160">
    <property type="term" value="P:phosphorelay signal transduction system"/>
    <property type="evidence" value="ECO:0007669"/>
    <property type="project" value="InterPro"/>
</dbReference>
<evidence type="ECO:0000313" key="4">
    <source>
        <dbReference type="Proteomes" id="UP000307657"/>
    </source>
</evidence>
<dbReference type="Gene3D" id="3.40.50.2300">
    <property type="match status" value="1"/>
</dbReference>
<feature type="domain" description="Response regulatory" evidence="2">
    <location>
        <begin position="6"/>
        <end position="138"/>
    </location>
</feature>
<dbReference type="PROSITE" id="PS50110">
    <property type="entry name" value="RESPONSE_REGULATORY"/>
    <property type="match status" value="1"/>
</dbReference>
<dbReference type="InterPro" id="IPR001789">
    <property type="entry name" value="Sig_transdc_resp-reg_receiver"/>
</dbReference>
<feature type="modified residue" description="4-aspartylphosphate" evidence="1">
    <location>
        <position position="66"/>
    </location>
</feature>
<dbReference type="OrthoDB" id="651456at2"/>
<name>A0A4U0EZC4_9FLAO</name>
<gene>
    <name evidence="3" type="ORF">E5167_05545</name>
</gene>
<dbReference type="Pfam" id="PF00072">
    <property type="entry name" value="Response_reg"/>
    <property type="match status" value="1"/>
</dbReference>
<evidence type="ECO:0000256" key="1">
    <source>
        <dbReference type="PROSITE-ProRule" id="PRU00169"/>
    </source>
</evidence>
<comment type="caution">
    <text evidence="3">The sequence shown here is derived from an EMBL/GenBank/DDBJ whole genome shotgun (WGS) entry which is preliminary data.</text>
</comment>
<evidence type="ECO:0000259" key="2">
    <source>
        <dbReference type="PROSITE" id="PS50110"/>
    </source>
</evidence>
<dbReference type="SMART" id="SM00448">
    <property type="entry name" value="REC"/>
    <property type="match status" value="1"/>
</dbReference>
<keyword evidence="4" id="KW-1185">Reference proteome</keyword>
<dbReference type="EMBL" id="SUPL01000002">
    <property type="protein sequence ID" value="TJY37406.1"/>
    <property type="molecule type" value="Genomic_DNA"/>
</dbReference>
<dbReference type="RefSeq" id="WP_136841845.1">
    <property type="nucleotide sequence ID" value="NZ_SUPL01000002.1"/>
</dbReference>
<reference evidence="3 4" key="1">
    <citation type="submission" date="2019-04" db="EMBL/GenBank/DDBJ databases">
        <title>Lacinutrix sp. nov., isolated from marine water.</title>
        <authorList>
            <person name="Kim W."/>
        </authorList>
    </citation>
    <scope>NUCLEOTIDE SEQUENCE [LARGE SCALE GENOMIC DNA]</scope>
    <source>
        <strain evidence="3 4">CAU 1491</strain>
    </source>
</reference>
<dbReference type="AlphaFoldDB" id="A0A4U0EZC4"/>
<dbReference type="InterPro" id="IPR011006">
    <property type="entry name" value="CheY-like_superfamily"/>
</dbReference>
<protein>
    <submittedName>
        <fullName evidence="3">Response regulator</fullName>
    </submittedName>
</protein>